<evidence type="ECO:0000313" key="2">
    <source>
        <dbReference type="Proteomes" id="UP000003835"/>
    </source>
</evidence>
<name>B4VKT3_9CYAN</name>
<reference evidence="1 2" key="1">
    <citation type="submission" date="2008-07" db="EMBL/GenBank/DDBJ databases">
        <authorList>
            <person name="Tandeau de Marsac N."/>
            <person name="Ferriera S."/>
            <person name="Johnson J."/>
            <person name="Kravitz S."/>
            <person name="Beeson K."/>
            <person name="Sutton G."/>
            <person name="Rogers Y.-H."/>
            <person name="Friedman R."/>
            <person name="Frazier M."/>
            <person name="Venter J.C."/>
        </authorList>
    </citation>
    <scope>NUCLEOTIDE SEQUENCE [LARGE SCALE GENOMIC DNA]</scope>
    <source>
        <strain evidence="1 2">PCC 7420</strain>
    </source>
</reference>
<dbReference type="EMBL" id="DS989844">
    <property type="protein sequence ID" value="EDX77284.1"/>
    <property type="molecule type" value="Genomic_DNA"/>
</dbReference>
<dbReference type="OrthoDB" id="489126at2"/>
<organism evidence="1 2">
    <name type="scientific">Coleofasciculus chthonoplastes PCC 7420</name>
    <dbReference type="NCBI Taxonomy" id="118168"/>
    <lineage>
        <taxon>Bacteria</taxon>
        <taxon>Bacillati</taxon>
        <taxon>Cyanobacteriota</taxon>
        <taxon>Cyanophyceae</taxon>
        <taxon>Coleofasciculales</taxon>
        <taxon>Coleofasciculaceae</taxon>
        <taxon>Coleofasciculus</taxon>
    </lineage>
</organism>
<dbReference type="Proteomes" id="UP000003835">
    <property type="component" value="Unassembled WGS sequence"/>
</dbReference>
<dbReference type="AlphaFoldDB" id="B4VKT3"/>
<dbReference type="eggNOG" id="ENOG503367Z">
    <property type="taxonomic scope" value="Bacteria"/>
</dbReference>
<proteinExistence type="predicted"/>
<keyword evidence="2" id="KW-1185">Reference proteome</keyword>
<evidence type="ECO:0000313" key="1">
    <source>
        <dbReference type="EMBL" id="EDX77284.1"/>
    </source>
</evidence>
<accession>B4VKT3</accession>
<evidence type="ECO:0008006" key="3">
    <source>
        <dbReference type="Google" id="ProtNLM"/>
    </source>
</evidence>
<dbReference type="RefSeq" id="WP_006099398.1">
    <property type="nucleotide sequence ID" value="NZ_DS989844.1"/>
</dbReference>
<protein>
    <recommendedName>
        <fullName evidence="3">SPOR domain-containing protein</fullName>
    </recommendedName>
</protein>
<dbReference type="HOGENOM" id="CLU_177748_0_0_3"/>
<sequence>MPYNSNQITYRQRLTPWAIAQLLPNMQRTIVGRFRSRSDADGHLRCLRQLIPHASFVVVFDPQPDEETVSVSLATAQKAVI</sequence>
<gene>
    <name evidence="1" type="ORF">MC7420_421</name>
</gene>